<name>A0A067R6Y1_ZOONE</name>
<accession>A0A067R6Y1</accession>
<evidence type="ECO:0000313" key="2">
    <source>
        <dbReference type="Proteomes" id="UP000027135"/>
    </source>
</evidence>
<evidence type="ECO:0000313" key="1">
    <source>
        <dbReference type="EMBL" id="KDR18163.1"/>
    </source>
</evidence>
<dbReference type="AlphaFoldDB" id="A0A067R6Y1"/>
<sequence>MLPTPSYGLVLRCCQQLVLHHTIGFACVKTSSLHSLHQMPCECDGDFGMVVSLYCLVVVHVSENSHQVNSDLHNEAASNYKRNIKT</sequence>
<gene>
    <name evidence="1" type="ORF">L798_06913</name>
</gene>
<protein>
    <submittedName>
        <fullName evidence="1">Uncharacterized protein</fullName>
    </submittedName>
</protein>
<reference evidence="1 2" key="1">
    <citation type="journal article" date="2014" name="Nat. Commun.">
        <title>Molecular traces of alternative social organization in a termite genome.</title>
        <authorList>
            <person name="Terrapon N."/>
            <person name="Li C."/>
            <person name="Robertson H.M."/>
            <person name="Ji L."/>
            <person name="Meng X."/>
            <person name="Booth W."/>
            <person name="Chen Z."/>
            <person name="Childers C.P."/>
            <person name="Glastad K.M."/>
            <person name="Gokhale K."/>
            <person name="Gowin J."/>
            <person name="Gronenberg W."/>
            <person name="Hermansen R.A."/>
            <person name="Hu H."/>
            <person name="Hunt B.G."/>
            <person name="Huylmans A.K."/>
            <person name="Khalil S.M."/>
            <person name="Mitchell R.D."/>
            <person name="Munoz-Torres M.C."/>
            <person name="Mustard J.A."/>
            <person name="Pan H."/>
            <person name="Reese J.T."/>
            <person name="Scharf M.E."/>
            <person name="Sun F."/>
            <person name="Vogel H."/>
            <person name="Xiao J."/>
            <person name="Yang W."/>
            <person name="Yang Z."/>
            <person name="Yang Z."/>
            <person name="Zhou J."/>
            <person name="Zhu J."/>
            <person name="Brent C.S."/>
            <person name="Elsik C.G."/>
            <person name="Goodisman M.A."/>
            <person name="Liberles D.A."/>
            <person name="Roe R.M."/>
            <person name="Vargo E.L."/>
            <person name="Vilcinskas A."/>
            <person name="Wang J."/>
            <person name="Bornberg-Bauer E."/>
            <person name="Korb J."/>
            <person name="Zhang G."/>
            <person name="Liebig J."/>
        </authorList>
    </citation>
    <scope>NUCLEOTIDE SEQUENCE [LARGE SCALE GENOMIC DNA]</scope>
    <source>
        <tissue evidence="1">Whole organism</tissue>
    </source>
</reference>
<dbReference type="Proteomes" id="UP000027135">
    <property type="component" value="Unassembled WGS sequence"/>
</dbReference>
<proteinExistence type="predicted"/>
<dbReference type="EMBL" id="KK852699">
    <property type="protein sequence ID" value="KDR18163.1"/>
    <property type="molecule type" value="Genomic_DNA"/>
</dbReference>
<dbReference type="InParanoid" id="A0A067R6Y1"/>
<organism evidence="1 2">
    <name type="scientific">Zootermopsis nevadensis</name>
    <name type="common">Dampwood termite</name>
    <dbReference type="NCBI Taxonomy" id="136037"/>
    <lineage>
        <taxon>Eukaryota</taxon>
        <taxon>Metazoa</taxon>
        <taxon>Ecdysozoa</taxon>
        <taxon>Arthropoda</taxon>
        <taxon>Hexapoda</taxon>
        <taxon>Insecta</taxon>
        <taxon>Pterygota</taxon>
        <taxon>Neoptera</taxon>
        <taxon>Polyneoptera</taxon>
        <taxon>Dictyoptera</taxon>
        <taxon>Blattodea</taxon>
        <taxon>Blattoidea</taxon>
        <taxon>Termitoidae</taxon>
        <taxon>Termopsidae</taxon>
        <taxon>Zootermopsis</taxon>
    </lineage>
</organism>
<keyword evidence="2" id="KW-1185">Reference proteome</keyword>